<gene>
    <name evidence="3" type="ORF">NX778_13145</name>
</gene>
<dbReference type="SMART" id="SM00421">
    <property type="entry name" value="HTH_LUXR"/>
    <property type="match status" value="1"/>
</dbReference>
<evidence type="ECO:0000259" key="2">
    <source>
        <dbReference type="PROSITE" id="PS50043"/>
    </source>
</evidence>
<dbReference type="Gene3D" id="3.40.50.2300">
    <property type="match status" value="1"/>
</dbReference>
<keyword evidence="4" id="KW-1185">Reference proteome</keyword>
<dbReference type="Pfam" id="PF00196">
    <property type="entry name" value="GerE"/>
    <property type="match status" value="1"/>
</dbReference>
<dbReference type="PROSITE" id="PS50043">
    <property type="entry name" value="HTH_LUXR_2"/>
    <property type="match status" value="1"/>
</dbReference>
<evidence type="ECO:0000313" key="3">
    <source>
        <dbReference type="EMBL" id="MCS0659010.1"/>
    </source>
</evidence>
<dbReference type="RefSeq" id="WP_258812203.1">
    <property type="nucleotide sequence ID" value="NZ_JANUGU010000004.1"/>
</dbReference>
<evidence type="ECO:0000256" key="1">
    <source>
        <dbReference type="ARBA" id="ARBA00023125"/>
    </source>
</evidence>
<dbReference type="InterPro" id="IPR000792">
    <property type="entry name" value="Tscrpt_reg_LuxR_C"/>
</dbReference>
<dbReference type="InterPro" id="IPR016032">
    <property type="entry name" value="Sig_transdc_resp-reg_C-effctor"/>
</dbReference>
<dbReference type="PANTHER" id="PTHR43214:SF43">
    <property type="entry name" value="TWO-COMPONENT RESPONSE REGULATOR"/>
    <property type="match status" value="1"/>
</dbReference>
<accession>A0ABT2CYF5</accession>
<dbReference type="PANTHER" id="PTHR43214">
    <property type="entry name" value="TWO-COMPONENT RESPONSE REGULATOR"/>
    <property type="match status" value="1"/>
</dbReference>
<dbReference type="SUPFAM" id="SSF46894">
    <property type="entry name" value="C-terminal effector domain of the bipartite response regulators"/>
    <property type="match status" value="1"/>
</dbReference>
<reference evidence="3 4" key="1">
    <citation type="submission" date="2022-08" db="EMBL/GenBank/DDBJ databases">
        <title>Reclassification of Massilia species as members of the genera Telluria, Duganella, Pseudoduganella, Mokoshia gen. nov. and Zemynaea gen. nov. using orthogonal and non-orthogonal genome-based approaches.</title>
        <authorList>
            <person name="Bowman J.P."/>
        </authorList>
    </citation>
    <scope>NUCLEOTIDE SEQUENCE [LARGE SCALE GENOMIC DNA]</scope>
    <source>
        <strain evidence="3 4">JCM 31606</strain>
    </source>
</reference>
<protein>
    <submittedName>
        <fullName evidence="3">Response regulator transcription factor</fullName>
    </submittedName>
</protein>
<organism evidence="3 4">
    <name type="scientific">Massilia terrae</name>
    <dbReference type="NCBI Taxonomy" id="1811224"/>
    <lineage>
        <taxon>Bacteria</taxon>
        <taxon>Pseudomonadati</taxon>
        <taxon>Pseudomonadota</taxon>
        <taxon>Betaproteobacteria</taxon>
        <taxon>Burkholderiales</taxon>
        <taxon>Oxalobacteraceae</taxon>
        <taxon>Telluria group</taxon>
        <taxon>Massilia</taxon>
    </lineage>
</organism>
<dbReference type="Proteomes" id="UP001204621">
    <property type="component" value="Unassembled WGS sequence"/>
</dbReference>
<sequence length="225" mass="24589">MTRVGLASSISLLREGMKRIISWHDDLTVAGEYTCFEELCFHEPSNGEEVLVIANPFGALNETILAAIRHRLPACQLIMIGHRDAMKHGLNGFASEVRGLLTNDCSPESLPDAIRTVAAGRVYVNESVSELFANDAKLLKTARHHANLTKREFEILAQLCQGKKCTNIGAELGISVKTVSTYKARILEKIGMSSVPELIQYAMSIGLLEDPSRQLAAADCTDLAH</sequence>
<feature type="domain" description="HTH luxR-type" evidence="2">
    <location>
        <begin position="141"/>
        <end position="206"/>
    </location>
</feature>
<proteinExistence type="predicted"/>
<keyword evidence="1" id="KW-0238">DNA-binding</keyword>
<evidence type="ECO:0000313" key="4">
    <source>
        <dbReference type="Proteomes" id="UP001204621"/>
    </source>
</evidence>
<dbReference type="CDD" id="cd06170">
    <property type="entry name" value="LuxR_C_like"/>
    <property type="match status" value="1"/>
</dbReference>
<name>A0ABT2CYF5_9BURK</name>
<comment type="caution">
    <text evidence="3">The sequence shown here is derived from an EMBL/GenBank/DDBJ whole genome shotgun (WGS) entry which is preliminary data.</text>
</comment>
<dbReference type="InterPro" id="IPR039420">
    <property type="entry name" value="WalR-like"/>
</dbReference>
<dbReference type="PRINTS" id="PR00038">
    <property type="entry name" value="HTHLUXR"/>
</dbReference>
<dbReference type="EMBL" id="JANUGU010000004">
    <property type="protein sequence ID" value="MCS0659010.1"/>
    <property type="molecule type" value="Genomic_DNA"/>
</dbReference>